<dbReference type="GeneID" id="94833600"/>
<dbReference type="Pfam" id="PF00664">
    <property type="entry name" value="ABC_membrane"/>
    <property type="match status" value="1"/>
</dbReference>
<dbReference type="PANTHER" id="PTHR24221:SF397">
    <property type="entry name" value="ABC TRANSPORTER, ATP-BINDING TRANSMEMBRANE PROTEIN"/>
    <property type="match status" value="1"/>
</dbReference>
<dbReference type="InterPro" id="IPR036640">
    <property type="entry name" value="ABC1_TM_sf"/>
</dbReference>
<keyword evidence="5 12" id="KW-0067">ATP-binding</keyword>
<evidence type="ECO:0000256" key="5">
    <source>
        <dbReference type="ARBA" id="ARBA00022840"/>
    </source>
</evidence>
<dbReference type="GO" id="GO:0034040">
    <property type="term" value="F:ATPase-coupled lipid transmembrane transporter activity"/>
    <property type="evidence" value="ECO:0007669"/>
    <property type="project" value="TreeGrafter"/>
</dbReference>
<dbReference type="GO" id="GO:0005524">
    <property type="term" value="F:ATP binding"/>
    <property type="evidence" value="ECO:0007669"/>
    <property type="project" value="UniProtKB-KW"/>
</dbReference>
<dbReference type="Gene3D" id="3.40.50.300">
    <property type="entry name" value="P-loop containing nucleotide triphosphate hydrolases"/>
    <property type="match status" value="1"/>
</dbReference>
<dbReference type="RefSeq" id="XP_068366589.1">
    <property type="nucleotide sequence ID" value="XM_068498896.1"/>
</dbReference>
<keyword evidence="4" id="KW-0547">Nucleotide-binding</keyword>
<keyword evidence="13" id="KW-1185">Reference proteome</keyword>
<comment type="subcellular location">
    <subcellularLocation>
        <location evidence="1">Membrane</location>
        <topology evidence="1">Multi-pass membrane protein</topology>
    </subcellularLocation>
</comment>
<keyword evidence="3 9" id="KW-0812">Transmembrane</keyword>
<keyword evidence="2" id="KW-0813">Transport</keyword>
<gene>
    <name evidence="12" type="primary">ygaD</name>
    <name evidence="12" type="ORF">TRFO_16308</name>
</gene>
<keyword evidence="6 9" id="KW-1133">Transmembrane helix</keyword>
<dbReference type="VEuPathDB" id="TrichDB:TRFO_16308"/>
<dbReference type="SUPFAM" id="SSF90123">
    <property type="entry name" value="ABC transporter transmembrane region"/>
    <property type="match status" value="1"/>
</dbReference>
<feature type="domain" description="ABC transmembrane type-1" evidence="11">
    <location>
        <begin position="38"/>
        <end position="267"/>
    </location>
</feature>
<dbReference type="AlphaFoldDB" id="A0A1J4KVB7"/>
<evidence type="ECO:0000313" key="13">
    <source>
        <dbReference type="Proteomes" id="UP000179807"/>
    </source>
</evidence>
<dbReference type="InterPro" id="IPR003439">
    <property type="entry name" value="ABC_transporter-like_ATP-bd"/>
</dbReference>
<dbReference type="SUPFAM" id="SSF52540">
    <property type="entry name" value="P-loop containing nucleoside triphosphate hydrolases"/>
    <property type="match status" value="1"/>
</dbReference>
<evidence type="ECO:0000256" key="4">
    <source>
        <dbReference type="ARBA" id="ARBA00022741"/>
    </source>
</evidence>
<keyword evidence="7 9" id="KW-0472">Membrane</keyword>
<feature type="domain" description="ABC transporter" evidence="10">
    <location>
        <begin position="349"/>
        <end position="584"/>
    </location>
</feature>
<protein>
    <submittedName>
        <fullName evidence="12">Multidrug export ATP-binding/permease protein YgaD</fullName>
    </submittedName>
</protein>
<dbReference type="GO" id="GO:0016887">
    <property type="term" value="F:ATP hydrolysis activity"/>
    <property type="evidence" value="ECO:0007669"/>
    <property type="project" value="InterPro"/>
</dbReference>
<name>A0A1J4KVB7_9EUKA</name>
<feature type="transmembrane region" description="Helical" evidence="9">
    <location>
        <begin position="56"/>
        <end position="74"/>
    </location>
</feature>
<dbReference type="PANTHER" id="PTHR24221">
    <property type="entry name" value="ATP-BINDING CASSETTE SUB-FAMILY B"/>
    <property type="match status" value="1"/>
</dbReference>
<dbReference type="GO" id="GO:0140359">
    <property type="term" value="F:ABC-type transporter activity"/>
    <property type="evidence" value="ECO:0007669"/>
    <property type="project" value="InterPro"/>
</dbReference>
<evidence type="ECO:0000256" key="2">
    <source>
        <dbReference type="ARBA" id="ARBA00022448"/>
    </source>
</evidence>
<dbReference type="InterPro" id="IPR003593">
    <property type="entry name" value="AAA+_ATPase"/>
</dbReference>
<dbReference type="SMART" id="SM00382">
    <property type="entry name" value="AAA"/>
    <property type="match status" value="1"/>
</dbReference>
<evidence type="ECO:0000256" key="9">
    <source>
        <dbReference type="SAM" id="Phobius"/>
    </source>
</evidence>
<reference evidence="12" key="1">
    <citation type="submission" date="2016-10" db="EMBL/GenBank/DDBJ databases">
        <authorList>
            <person name="Benchimol M."/>
            <person name="Almeida L.G."/>
            <person name="Vasconcelos A.T."/>
            <person name="Perreira-Neves A."/>
            <person name="Rosa I.A."/>
            <person name="Tasca T."/>
            <person name="Bogo M.R."/>
            <person name="de Souza W."/>
        </authorList>
    </citation>
    <scope>NUCLEOTIDE SEQUENCE [LARGE SCALE GENOMIC DNA]</scope>
    <source>
        <strain evidence="12">K</strain>
    </source>
</reference>
<dbReference type="InterPro" id="IPR011527">
    <property type="entry name" value="ABC1_TM_dom"/>
</dbReference>
<comment type="caution">
    <text evidence="12">The sequence shown here is derived from an EMBL/GenBank/DDBJ whole genome shotgun (WGS) entry which is preliminary data.</text>
</comment>
<evidence type="ECO:0000313" key="12">
    <source>
        <dbReference type="EMBL" id="OHT13453.1"/>
    </source>
</evidence>
<evidence type="ECO:0000256" key="6">
    <source>
        <dbReference type="ARBA" id="ARBA00022989"/>
    </source>
</evidence>
<dbReference type="InterPro" id="IPR027417">
    <property type="entry name" value="P-loop_NTPase"/>
</dbReference>
<dbReference type="FunFam" id="3.40.50.300:FF:000287">
    <property type="entry name" value="Multidrug ABC transporter ATP-binding protein"/>
    <property type="match status" value="1"/>
</dbReference>
<evidence type="ECO:0000256" key="3">
    <source>
        <dbReference type="ARBA" id="ARBA00022692"/>
    </source>
</evidence>
<feature type="transmembrane region" description="Helical" evidence="9">
    <location>
        <begin position="146"/>
        <end position="173"/>
    </location>
</feature>
<proteinExistence type="inferred from homology"/>
<accession>A0A1J4KVB7</accession>
<evidence type="ECO:0000259" key="11">
    <source>
        <dbReference type="PROSITE" id="PS50929"/>
    </source>
</evidence>
<evidence type="ECO:0000259" key="10">
    <source>
        <dbReference type="PROSITE" id="PS50893"/>
    </source>
</evidence>
<evidence type="ECO:0000256" key="1">
    <source>
        <dbReference type="ARBA" id="ARBA00004141"/>
    </source>
</evidence>
<dbReference type="Pfam" id="PF00005">
    <property type="entry name" value="ABC_tran"/>
    <property type="match status" value="1"/>
</dbReference>
<dbReference type="Gene3D" id="1.20.1560.10">
    <property type="entry name" value="ABC transporter type 1, transmembrane domain"/>
    <property type="match status" value="2"/>
</dbReference>
<evidence type="ECO:0000256" key="8">
    <source>
        <dbReference type="ARBA" id="ARBA00024363"/>
    </source>
</evidence>
<sequence>MIQTINKFFHFAGERKNDLIKGLTFDFVKSMIQGLNIFVVTYIIQAISDGTICYQNAINSFLILLLIMVISIVLDYQSSILKYCSSYLMVADHMVQIGERMKYIPLGYFDQNSLGEITHTLTSSITDIEDIAPNIVISVIQGFLQIISYIIILILFDYHVSLIIICALSLFIVNQNQLHKKTRKVAPIREKAIESLNSASLEFIQGMQVVREYNYGQQSSQRIHKTIKECEKMNLALEFAVIPSSFIQSLILKGFSIIIVAYAFYFVNDLVKCITLMMISFNIFDKLNRAGQLSALIETIDGAFDRVERLNKTPLMDIDGNEVSLSTNNQSYISDGMNYSKSDNKDYQIIGENISFSYNEKRKNVIDNVSFKIKKNTLTAIVGSSGSGKTTLCNLIARFWDINSGRILINNYDISNIKLDCLMSNISIVFQNVYLFNDSIRNNIKFGKPSATHDEIVDAAKRAYCDDFISEFPDGYETVIGEGGSTLSGGEKQRISIARALLKNASIIILDEATANVDPENEDRLQQAIEELTKNKTVIVIAHRLKTIKNADQIIVMNHGRIEERGNHDELVKNAESQYAKLVNARKEAIGWRIA</sequence>
<dbReference type="GO" id="GO:0016020">
    <property type="term" value="C:membrane"/>
    <property type="evidence" value="ECO:0007669"/>
    <property type="project" value="UniProtKB-SubCell"/>
</dbReference>
<dbReference type="EMBL" id="MLAK01000519">
    <property type="protein sequence ID" value="OHT13453.1"/>
    <property type="molecule type" value="Genomic_DNA"/>
</dbReference>
<dbReference type="Proteomes" id="UP000179807">
    <property type="component" value="Unassembled WGS sequence"/>
</dbReference>
<comment type="similarity">
    <text evidence="8">Belongs to the ABC transporter superfamily. ABCB family. Heavy Metal importer (TC 3.A.1.210) subfamily.</text>
</comment>
<evidence type="ECO:0000256" key="7">
    <source>
        <dbReference type="ARBA" id="ARBA00023136"/>
    </source>
</evidence>
<organism evidence="12 13">
    <name type="scientific">Tritrichomonas foetus</name>
    <dbReference type="NCBI Taxonomy" id="1144522"/>
    <lineage>
        <taxon>Eukaryota</taxon>
        <taxon>Metamonada</taxon>
        <taxon>Parabasalia</taxon>
        <taxon>Tritrichomonadida</taxon>
        <taxon>Tritrichomonadidae</taxon>
        <taxon>Tritrichomonas</taxon>
    </lineage>
</organism>
<dbReference type="InterPro" id="IPR039421">
    <property type="entry name" value="Type_1_exporter"/>
</dbReference>
<dbReference type="PROSITE" id="PS00211">
    <property type="entry name" value="ABC_TRANSPORTER_1"/>
    <property type="match status" value="1"/>
</dbReference>
<dbReference type="InterPro" id="IPR017871">
    <property type="entry name" value="ABC_transporter-like_CS"/>
</dbReference>
<dbReference type="PROSITE" id="PS50893">
    <property type="entry name" value="ABC_TRANSPORTER_2"/>
    <property type="match status" value="1"/>
</dbReference>
<dbReference type="OrthoDB" id="6500128at2759"/>
<feature type="transmembrane region" description="Helical" evidence="9">
    <location>
        <begin position="250"/>
        <end position="267"/>
    </location>
</feature>
<dbReference type="PROSITE" id="PS50929">
    <property type="entry name" value="ABC_TM1F"/>
    <property type="match status" value="1"/>
</dbReference>